<dbReference type="EMBL" id="LXQA010047799">
    <property type="protein sequence ID" value="MCI01995.1"/>
    <property type="molecule type" value="Genomic_DNA"/>
</dbReference>
<comment type="caution">
    <text evidence="1">The sequence shown here is derived from an EMBL/GenBank/DDBJ whole genome shotgun (WGS) entry which is preliminary data.</text>
</comment>
<name>A0A392NU38_9FABA</name>
<evidence type="ECO:0000313" key="1">
    <source>
        <dbReference type="EMBL" id="MCI01995.1"/>
    </source>
</evidence>
<sequence>MQLRREKGLCYYGDDKFSHQHRCPNKHLMLLQLDDIEELDPDPDPIIEPMAVSDVDVDVDTVNHHLSLNAMNGFTSVGTLRFQGFVNGNPVQVLVDGGSTDNFFQPRLAKFLKLDVEPVPNFNVLVGNGNKIVAEGKVSELNVSIQGHKITVHVFLLPFAGADLILGSSWLATLGPHVADYSALSLKFFVLGKFITLQGQKSMTPGSAQLHHIARLRHTQAISELFTMYCFHMA</sequence>
<proteinExistence type="predicted"/>
<dbReference type="Proteomes" id="UP000265520">
    <property type="component" value="Unassembled WGS sequence"/>
</dbReference>
<organism evidence="1 2">
    <name type="scientific">Trifolium medium</name>
    <dbReference type="NCBI Taxonomy" id="97028"/>
    <lineage>
        <taxon>Eukaryota</taxon>
        <taxon>Viridiplantae</taxon>
        <taxon>Streptophyta</taxon>
        <taxon>Embryophyta</taxon>
        <taxon>Tracheophyta</taxon>
        <taxon>Spermatophyta</taxon>
        <taxon>Magnoliopsida</taxon>
        <taxon>eudicotyledons</taxon>
        <taxon>Gunneridae</taxon>
        <taxon>Pentapetalae</taxon>
        <taxon>rosids</taxon>
        <taxon>fabids</taxon>
        <taxon>Fabales</taxon>
        <taxon>Fabaceae</taxon>
        <taxon>Papilionoideae</taxon>
        <taxon>50 kb inversion clade</taxon>
        <taxon>NPAAA clade</taxon>
        <taxon>Hologalegina</taxon>
        <taxon>IRL clade</taxon>
        <taxon>Trifolieae</taxon>
        <taxon>Trifolium</taxon>
    </lineage>
</organism>
<dbReference type="Gene3D" id="2.40.70.10">
    <property type="entry name" value="Acid Proteases"/>
    <property type="match status" value="1"/>
</dbReference>
<keyword evidence="2" id="KW-1185">Reference proteome</keyword>
<dbReference type="Pfam" id="PF13975">
    <property type="entry name" value="gag-asp_proteas"/>
    <property type="match status" value="1"/>
</dbReference>
<evidence type="ECO:0000313" key="2">
    <source>
        <dbReference type="Proteomes" id="UP000265520"/>
    </source>
</evidence>
<dbReference type="SUPFAM" id="SSF50630">
    <property type="entry name" value="Acid proteases"/>
    <property type="match status" value="1"/>
</dbReference>
<reference evidence="1 2" key="1">
    <citation type="journal article" date="2018" name="Front. Plant Sci.">
        <title>Red Clover (Trifolium pratense) and Zigzag Clover (T. medium) - A Picture of Genomic Similarities and Differences.</title>
        <authorList>
            <person name="Dluhosova J."/>
            <person name="Istvanek J."/>
            <person name="Nedelnik J."/>
            <person name="Repkova J."/>
        </authorList>
    </citation>
    <scope>NUCLEOTIDE SEQUENCE [LARGE SCALE GENOMIC DNA]</scope>
    <source>
        <strain evidence="2">cv. 10/8</strain>
        <tissue evidence="1">Leaf</tissue>
    </source>
</reference>
<dbReference type="AlphaFoldDB" id="A0A392NU38"/>
<feature type="non-terminal residue" evidence="1">
    <location>
        <position position="234"/>
    </location>
</feature>
<accession>A0A392NU38</accession>
<protein>
    <submittedName>
        <fullName evidence="1">Uncharacterized protein</fullName>
    </submittedName>
</protein>
<dbReference type="CDD" id="cd00303">
    <property type="entry name" value="retropepsin_like"/>
    <property type="match status" value="1"/>
</dbReference>
<dbReference type="InterPro" id="IPR021109">
    <property type="entry name" value="Peptidase_aspartic_dom_sf"/>
</dbReference>